<name>A0AAE0BAT7_9CHLO</name>
<dbReference type="SUPFAM" id="SSF57184">
    <property type="entry name" value="Growth factor receptor domain"/>
    <property type="match status" value="2"/>
</dbReference>
<evidence type="ECO:0000313" key="2">
    <source>
        <dbReference type="EMBL" id="KAK3232996.1"/>
    </source>
</evidence>
<gene>
    <name evidence="2" type="ORF">CYMTET_56670</name>
</gene>
<dbReference type="Pfam" id="PF07699">
    <property type="entry name" value="Ephrin_rec_like"/>
    <property type="match status" value="1"/>
</dbReference>
<dbReference type="InterPro" id="IPR009030">
    <property type="entry name" value="Growth_fac_rcpt_cys_sf"/>
</dbReference>
<dbReference type="PANTHER" id="PTHR46967:SF2">
    <property type="entry name" value="SUSHI, VON WILLEBRAND FACTOR TYPE A, EGF AND PENTRAXIN DOMAIN-CONTAINING PROTEIN 1-LIKE"/>
    <property type="match status" value="1"/>
</dbReference>
<feature type="domain" description="Tyrosine-protein kinase ephrin type A/B receptor-like" evidence="1">
    <location>
        <begin position="111"/>
        <end position="148"/>
    </location>
</feature>
<dbReference type="SMART" id="SM01411">
    <property type="entry name" value="Ephrin_rec_like"/>
    <property type="match status" value="5"/>
</dbReference>
<organism evidence="2 3">
    <name type="scientific">Cymbomonas tetramitiformis</name>
    <dbReference type="NCBI Taxonomy" id="36881"/>
    <lineage>
        <taxon>Eukaryota</taxon>
        <taxon>Viridiplantae</taxon>
        <taxon>Chlorophyta</taxon>
        <taxon>Pyramimonadophyceae</taxon>
        <taxon>Pyramimonadales</taxon>
        <taxon>Pyramimonadaceae</taxon>
        <taxon>Cymbomonas</taxon>
    </lineage>
</organism>
<dbReference type="EMBL" id="LGRX02035823">
    <property type="protein sequence ID" value="KAK3232996.1"/>
    <property type="molecule type" value="Genomic_DNA"/>
</dbReference>
<dbReference type="InterPro" id="IPR011641">
    <property type="entry name" value="Tyr-kin_ephrin_A/B_rcpt-like"/>
</dbReference>
<sequence length="434" mass="44282">DNHNSATQCTACPKGTASQKEGATSSSTCEACGEGLVASTGSSQCTACPEGTEVVGGVCKCPAGQAQDDSASASASREQAALGLNVTCAACEAGTYAAEPGTVACTPCAPGAFSQGSASTCSPCEEDTYSLDYGSEACQACPANSYTTGSSRLECTCAAEFLCDLSPAPTLPLGRNALACLRPAGTYGGFPAATGIANCTQCAEDAFSNTVGATSCELCPPGALASVDRQRCECMPGYLFAQGACETAPLGYYTLTRDALVSIACEAGTFSNTTAADSINACIDCPANHVAPVGASSCVECPANAEPDSGKAVCTCSEGYEVVTLDPLVCQLSQEKTTSTIYFSLADSLEDVCADYDAYLSDTFLPWFKTRMALTVDVSSDQVDVDVGDLQLTPPCDVRRRHLLDSASLMVPSSYGLAPPCPLTSHRIASGQAQ</sequence>
<protein>
    <recommendedName>
        <fullName evidence="1">Tyrosine-protein kinase ephrin type A/B receptor-like domain-containing protein</fullName>
    </recommendedName>
</protein>
<evidence type="ECO:0000259" key="1">
    <source>
        <dbReference type="Pfam" id="PF07699"/>
    </source>
</evidence>
<dbReference type="Proteomes" id="UP001190700">
    <property type="component" value="Unassembled WGS sequence"/>
</dbReference>
<keyword evidence="3" id="KW-1185">Reference proteome</keyword>
<evidence type="ECO:0000313" key="3">
    <source>
        <dbReference type="Proteomes" id="UP001190700"/>
    </source>
</evidence>
<dbReference type="Gene3D" id="2.10.50.10">
    <property type="entry name" value="Tumor Necrosis Factor Receptor, subunit A, domain 2"/>
    <property type="match status" value="4"/>
</dbReference>
<proteinExistence type="predicted"/>
<accession>A0AAE0BAT7</accession>
<dbReference type="AlphaFoldDB" id="A0AAE0BAT7"/>
<feature type="non-terminal residue" evidence="2">
    <location>
        <position position="1"/>
    </location>
</feature>
<comment type="caution">
    <text evidence="2">The sequence shown here is derived from an EMBL/GenBank/DDBJ whole genome shotgun (WGS) entry which is preliminary data.</text>
</comment>
<reference evidence="2 3" key="1">
    <citation type="journal article" date="2015" name="Genome Biol. Evol.">
        <title>Comparative Genomics of a Bacterivorous Green Alga Reveals Evolutionary Causalities and Consequences of Phago-Mixotrophic Mode of Nutrition.</title>
        <authorList>
            <person name="Burns J.A."/>
            <person name="Paasch A."/>
            <person name="Narechania A."/>
            <person name="Kim E."/>
        </authorList>
    </citation>
    <scope>NUCLEOTIDE SEQUENCE [LARGE SCALE GENOMIC DNA]</scope>
    <source>
        <strain evidence="2 3">PLY_AMNH</strain>
    </source>
</reference>
<dbReference type="PANTHER" id="PTHR46967">
    <property type="entry name" value="INSULIN-LIKE GROWTH FACTOR BINDING PROTEIN,N-TERMINAL"/>
    <property type="match status" value="1"/>
</dbReference>